<sequence length="96" mass="10693">MANTQTESDGNFSLKKTEAAIAYFEIYFKSFVDATMVSAPQGNVNRMNFEELNLTRPNAFKLTLSTDQPPAGYSKIWNGMMFIEGVPASVTAWRAD</sequence>
<comment type="caution">
    <text evidence="1">The sequence shown here is derived from an EMBL/GenBank/DDBJ whole genome shotgun (WGS) entry which is preliminary data.</text>
</comment>
<reference evidence="1 2" key="1">
    <citation type="submission" date="2020-08" db="EMBL/GenBank/DDBJ databases">
        <title>Novel species isolated from subtropical streams in China.</title>
        <authorList>
            <person name="Lu H."/>
        </authorList>
    </citation>
    <scope>NUCLEOTIDE SEQUENCE [LARGE SCALE GENOMIC DNA]</scope>
    <source>
        <strain evidence="1 2">KACC 16656</strain>
    </source>
</reference>
<proteinExistence type="predicted"/>
<name>A0ABR6X033_9BURK</name>
<dbReference type="RefSeq" id="WP_186921095.1">
    <property type="nucleotide sequence ID" value="NZ_JACOFW010000002.1"/>
</dbReference>
<organism evidence="1 2">
    <name type="scientific">Undibacterium seohonense</name>
    <dbReference type="NCBI Taxonomy" id="1344950"/>
    <lineage>
        <taxon>Bacteria</taxon>
        <taxon>Pseudomonadati</taxon>
        <taxon>Pseudomonadota</taxon>
        <taxon>Betaproteobacteria</taxon>
        <taxon>Burkholderiales</taxon>
        <taxon>Oxalobacteraceae</taxon>
        <taxon>Undibacterium</taxon>
    </lineage>
</organism>
<protein>
    <submittedName>
        <fullName evidence="1">Uncharacterized protein</fullName>
    </submittedName>
</protein>
<dbReference type="Proteomes" id="UP000648257">
    <property type="component" value="Unassembled WGS sequence"/>
</dbReference>
<evidence type="ECO:0000313" key="1">
    <source>
        <dbReference type="EMBL" id="MBC3806205.1"/>
    </source>
</evidence>
<evidence type="ECO:0000313" key="2">
    <source>
        <dbReference type="Proteomes" id="UP000648257"/>
    </source>
</evidence>
<gene>
    <name evidence="1" type="ORF">H8K52_02450</name>
</gene>
<accession>A0ABR6X033</accession>
<dbReference type="EMBL" id="JACOFW010000002">
    <property type="protein sequence ID" value="MBC3806205.1"/>
    <property type="molecule type" value="Genomic_DNA"/>
</dbReference>
<keyword evidence="2" id="KW-1185">Reference proteome</keyword>